<evidence type="ECO:0000313" key="5">
    <source>
        <dbReference type="Proteomes" id="UP000230069"/>
    </source>
</evidence>
<keyword evidence="5" id="KW-1185">Reference proteome</keyword>
<dbReference type="SMART" id="SM00213">
    <property type="entry name" value="UBQ"/>
    <property type="match status" value="1"/>
</dbReference>
<comment type="subcellular location">
    <subcellularLocation>
        <location evidence="1">Nucleus</location>
    </subcellularLocation>
</comment>
<dbReference type="InterPro" id="IPR022617">
    <property type="entry name" value="Rad60/SUMO-like_dom"/>
</dbReference>
<dbReference type="InParanoid" id="A0A2G5CAC8"/>
<evidence type="ECO:0000256" key="1">
    <source>
        <dbReference type="RuleBase" id="RU361190"/>
    </source>
</evidence>
<dbReference type="Proteomes" id="UP000230069">
    <property type="component" value="Unassembled WGS sequence"/>
</dbReference>
<evidence type="ECO:0000259" key="3">
    <source>
        <dbReference type="PROSITE" id="PS50053"/>
    </source>
</evidence>
<evidence type="ECO:0000256" key="2">
    <source>
        <dbReference type="SAM" id="MobiDB-lite"/>
    </source>
</evidence>
<comment type="similarity">
    <text evidence="1">Belongs to the ubiquitin family. SUMO subfamily.</text>
</comment>
<proteinExistence type="inferred from homology"/>
<dbReference type="EMBL" id="KZ305089">
    <property type="protein sequence ID" value="PIA28210.1"/>
    <property type="molecule type" value="Genomic_DNA"/>
</dbReference>
<dbReference type="STRING" id="218851.A0A2G5CAC8"/>
<dbReference type="PROSITE" id="PS50053">
    <property type="entry name" value="UBIQUITIN_2"/>
    <property type="match status" value="1"/>
</dbReference>
<feature type="compositionally biased region" description="Polar residues" evidence="2">
    <location>
        <begin position="1"/>
        <end position="10"/>
    </location>
</feature>
<gene>
    <name evidence="4" type="ORF">AQUCO_07200095v1</name>
</gene>
<dbReference type="OrthoDB" id="442921at2759"/>
<dbReference type="AlphaFoldDB" id="A0A2G5CAC8"/>
<dbReference type="InterPro" id="IPR000626">
    <property type="entry name" value="Ubiquitin-like_dom"/>
</dbReference>
<keyword evidence="1" id="KW-0539">Nucleus</keyword>
<dbReference type="GO" id="GO:0005634">
    <property type="term" value="C:nucleus"/>
    <property type="evidence" value="ECO:0007669"/>
    <property type="project" value="UniProtKB-SubCell"/>
</dbReference>
<dbReference type="Pfam" id="PF11976">
    <property type="entry name" value="Rad60-SLD"/>
    <property type="match status" value="1"/>
</dbReference>
<dbReference type="PANTHER" id="PTHR10562">
    <property type="entry name" value="SMALL UBIQUITIN-RELATED MODIFIER"/>
    <property type="match status" value="1"/>
</dbReference>
<feature type="region of interest" description="Disordered" evidence="2">
    <location>
        <begin position="1"/>
        <end position="20"/>
    </location>
</feature>
<protein>
    <recommendedName>
        <fullName evidence="1">Small ubiquitin-related modifier</fullName>
        <shortName evidence="1">SUMO</shortName>
    </recommendedName>
</protein>
<accession>A0A2G5CAC8</accession>
<organism evidence="4 5">
    <name type="scientific">Aquilegia coerulea</name>
    <name type="common">Rocky mountain columbine</name>
    <dbReference type="NCBI Taxonomy" id="218851"/>
    <lineage>
        <taxon>Eukaryota</taxon>
        <taxon>Viridiplantae</taxon>
        <taxon>Streptophyta</taxon>
        <taxon>Embryophyta</taxon>
        <taxon>Tracheophyta</taxon>
        <taxon>Spermatophyta</taxon>
        <taxon>Magnoliopsida</taxon>
        <taxon>Ranunculales</taxon>
        <taxon>Ranunculaceae</taxon>
        <taxon>Thalictroideae</taxon>
        <taxon>Aquilegia</taxon>
    </lineage>
</organism>
<dbReference type="Gene3D" id="3.10.20.90">
    <property type="entry name" value="Phosphatidylinositol 3-kinase Catalytic Subunit, Chain A, domain 1"/>
    <property type="match status" value="1"/>
</dbReference>
<evidence type="ECO:0000313" key="4">
    <source>
        <dbReference type="EMBL" id="PIA28210.1"/>
    </source>
</evidence>
<name>A0A2G5CAC8_AQUCA</name>
<dbReference type="InterPro" id="IPR029071">
    <property type="entry name" value="Ubiquitin-like_domsf"/>
</dbReference>
<dbReference type="SUPFAM" id="SSF54236">
    <property type="entry name" value="Ubiquitin-like"/>
    <property type="match status" value="1"/>
</dbReference>
<reference evidence="4 5" key="1">
    <citation type="submission" date="2017-09" db="EMBL/GenBank/DDBJ databases">
        <title>WGS assembly of Aquilegia coerulea Goldsmith.</title>
        <authorList>
            <person name="Hodges S."/>
            <person name="Kramer E."/>
            <person name="Nordborg M."/>
            <person name="Tomkins J."/>
            <person name="Borevitz J."/>
            <person name="Derieg N."/>
            <person name="Yan J."/>
            <person name="Mihaltcheva S."/>
            <person name="Hayes R.D."/>
            <person name="Rokhsar D."/>
        </authorList>
    </citation>
    <scope>NUCLEOTIDE SEQUENCE [LARGE SCALE GENOMIC DNA]</scope>
    <source>
        <strain evidence="5">cv. Goldsmith</strain>
    </source>
</reference>
<feature type="domain" description="Ubiquitin-like" evidence="3">
    <location>
        <begin position="22"/>
        <end position="97"/>
    </location>
</feature>
<sequence length="97" mass="10726">MASIDTQVGNNKPDGVINSNSINLNVKGQDGQVKKFRVKKTIHLGKLMSAYCELQSLDIKAIAFLYDGRYIKLKNTPAQLEMEDGDEIDAMLHQTSG</sequence>
<keyword evidence="1" id="KW-0833">Ubl conjugation pathway</keyword>